<name>A0A7S3VMK2_DUNTE</name>
<organism evidence="1">
    <name type="scientific">Dunaliella tertiolecta</name>
    <name type="common">Green alga</name>
    <dbReference type="NCBI Taxonomy" id="3047"/>
    <lineage>
        <taxon>Eukaryota</taxon>
        <taxon>Viridiplantae</taxon>
        <taxon>Chlorophyta</taxon>
        <taxon>core chlorophytes</taxon>
        <taxon>Chlorophyceae</taxon>
        <taxon>CS clade</taxon>
        <taxon>Chlamydomonadales</taxon>
        <taxon>Dunaliellaceae</taxon>
        <taxon>Dunaliella</taxon>
    </lineage>
</organism>
<proteinExistence type="predicted"/>
<reference evidence="1" key="1">
    <citation type="submission" date="2021-01" db="EMBL/GenBank/DDBJ databases">
        <authorList>
            <person name="Corre E."/>
            <person name="Pelletier E."/>
            <person name="Niang G."/>
            <person name="Scheremetjew M."/>
            <person name="Finn R."/>
            <person name="Kale V."/>
            <person name="Holt S."/>
            <person name="Cochrane G."/>
            <person name="Meng A."/>
            <person name="Brown T."/>
            <person name="Cohen L."/>
        </authorList>
    </citation>
    <scope>NUCLEOTIDE SEQUENCE</scope>
    <source>
        <strain evidence="1">CCMP1320</strain>
    </source>
</reference>
<protein>
    <submittedName>
        <fullName evidence="1">Uncharacterized protein</fullName>
    </submittedName>
</protein>
<evidence type="ECO:0000313" key="1">
    <source>
        <dbReference type="EMBL" id="CAE0494445.1"/>
    </source>
</evidence>
<gene>
    <name evidence="1" type="ORF">DTER00134_LOCUS9518</name>
</gene>
<sequence>MVCVIVYCAAVLAQVKELISRELLTWRSVLWTEKHVYMVWRPQVVDFLADMVEFDGPFSVEGAKQASTVCISHIARTVRRCPAFYAISAARPSGPWLPEGVPQIHDVEMRLSLKRHGKAEQSGLYPSSGAIKEKDKEGWELAVEFPAAPDKS</sequence>
<accession>A0A7S3VMK2</accession>
<dbReference type="EMBL" id="HBIP01016305">
    <property type="protein sequence ID" value="CAE0494445.1"/>
    <property type="molecule type" value="Transcribed_RNA"/>
</dbReference>
<dbReference type="AlphaFoldDB" id="A0A7S3VMK2"/>